<feature type="chain" id="PRO_5029735599" evidence="1">
    <location>
        <begin position="25"/>
        <end position="50"/>
    </location>
</feature>
<dbReference type="Proteomes" id="UP000594263">
    <property type="component" value="Unplaced"/>
</dbReference>
<name>A0A7N0VJA0_KALFE</name>
<dbReference type="EnsemblPlants" id="Kaladp0977s0002.1.v1.1">
    <property type="protein sequence ID" value="Kaladp0977s0002.1.v1.1.CDS.1"/>
    <property type="gene ID" value="Kaladp0977s0002.v1.1"/>
</dbReference>
<feature type="signal peptide" evidence="1">
    <location>
        <begin position="1"/>
        <end position="24"/>
    </location>
</feature>
<evidence type="ECO:0000313" key="2">
    <source>
        <dbReference type="EnsemblPlants" id="Kaladp0977s0002.1.v1.1.CDS.1"/>
    </source>
</evidence>
<evidence type="ECO:0000313" key="3">
    <source>
        <dbReference type="Proteomes" id="UP000594263"/>
    </source>
</evidence>
<evidence type="ECO:0000256" key="1">
    <source>
        <dbReference type="SAM" id="SignalP"/>
    </source>
</evidence>
<keyword evidence="1" id="KW-0732">Signal</keyword>
<dbReference type="AlphaFoldDB" id="A0A7N0VJA0"/>
<keyword evidence="3" id="KW-1185">Reference proteome</keyword>
<organism evidence="2 3">
    <name type="scientific">Kalanchoe fedtschenkoi</name>
    <name type="common">Lavender scallops</name>
    <name type="synonym">South American air plant</name>
    <dbReference type="NCBI Taxonomy" id="63787"/>
    <lineage>
        <taxon>Eukaryota</taxon>
        <taxon>Viridiplantae</taxon>
        <taxon>Streptophyta</taxon>
        <taxon>Embryophyta</taxon>
        <taxon>Tracheophyta</taxon>
        <taxon>Spermatophyta</taxon>
        <taxon>Magnoliopsida</taxon>
        <taxon>eudicotyledons</taxon>
        <taxon>Gunneridae</taxon>
        <taxon>Pentapetalae</taxon>
        <taxon>Saxifragales</taxon>
        <taxon>Crassulaceae</taxon>
        <taxon>Kalanchoe</taxon>
    </lineage>
</organism>
<accession>A0A7N0VJA0</accession>
<reference evidence="2" key="1">
    <citation type="submission" date="2021-01" db="UniProtKB">
        <authorList>
            <consortium name="EnsemblPlants"/>
        </authorList>
    </citation>
    <scope>IDENTIFICATION</scope>
</reference>
<sequence length="50" mass="5605">MMMGVSFWRLALPAFLLFHGVCLSEKGTHKFNQCLFVVCLMGDIAANENL</sequence>
<protein>
    <submittedName>
        <fullName evidence="2">Uncharacterized protein</fullName>
    </submittedName>
</protein>
<proteinExistence type="predicted"/>
<dbReference type="Gramene" id="Kaladp0977s0002.1.v1.1">
    <property type="protein sequence ID" value="Kaladp0977s0002.1.v1.1.CDS.1"/>
    <property type="gene ID" value="Kaladp0977s0002.v1.1"/>
</dbReference>